<accession>A0AAN7ZPR6</accession>
<organism evidence="1 2">
    <name type="scientific">Elasticomyces elasticus</name>
    <dbReference type="NCBI Taxonomy" id="574655"/>
    <lineage>
        <taxon>Eukaryota</taxon>
        <taxon>Fungi</taxon>
        <taxon>Dikarya</taxon>
        <taxon>Ascomycota</taxon>
        <taxon>Pezizomycotina</taxon>
        <taxon>Dothideomycetes</taxon>
        <taxon>Dothideomycetidae</taxon>
        <taxon>Mycosphaerellales</taxon>
        <taxon>Teratosphaeriaceae</taxon>
        <taxon>Elasticomyces</taxon>
    </lineage>
</organism>
<dbReference type="EMBL" id="JAVRQU010000004">
    <property type="protein sequence ID" value="KAK5703961.1"/>
    <property type="molecule type" value="Genomic_DNA"/>
</dbReference>
<dbReference type="AlphaFoldDB" id="A0AAN7ZPR6"/>
<name>A0AAN7ZPR6_9PEZI</name>
<dbReference type="InterPro" id="IPR038883">
    <property type="entry name" value="AN11006-like"/>
</dbReference>
<reference evidence="1" key="1">
    <citation type="submission" date="2023-08" db="EMBL/GenBank/DDBJ databases">
        <title>Black Yeasts Isolated from many extreme environments.</title>
        <authorList>
            <person name="Coleine C."/>
            <person name="Stajich J.E."/>
            <person name="Selbmann L."/>
        </authorList>
    </citation>
    <scope>NUCLEOTIDE SEQUENCE</scope>
    <source>
        <strain evidence="1">CCFEE 5810</strain>
    </source>
</reference>
<evidence type="ECO:0000313" key="2">
    <source>
        <dbReference type="Proteomes" id="UP001310594"/>
    </source>
</evidence>
<dbReference type="PANTHER" id="PTHR42085">
    <property type="entry name" value="F-BOX DOMAIN-CONTAINING PROTEIN"/>
    <property type="match status" value="1"/>
</dbReference>
<comment type="caution">
    <text evidence="1">The sequence shown here is derived from an EMBL/GenBank/DDBJ whole genome shotgun (WGS) entry which is preliminary data.</text>
</comment>
<sequence>MDDSPFARLSPELRNAIYEAAFDTEFAITLQDNAIQHGITRTCRQLRRETLHMYYSLARFNAHLDDGPTTPLARWLEVLGRNNCLLLREVNVWDMHMLNATLHGLESTQKLLQSTTAEGKNGWYLKHLVVTLHHLGLEIRNLSLVNAPLDDPSEGAGSTTPKPERTSHFAIVPMSDDDLVKAPACRHPDMRDLLGHLGFQHDMIEEVFDGLEGTLVGRGDHRSLLSGGVTTLVQSEQREIRIRRGRRDIFVQLDGHTGELLSTREAFVPHEENGTM</sequence>
<dbReference type="Proteomes" id="UP001310594">
    <property type="component" value="Unassembled WGS sequence"/>
</dbReference>
<gene>
    <name evidence="1" type="ORF">LTR97_002974</name>
</gene>
<protein>
    <submittedName>
        <fullName evidence="1">Uncharacterized protein</fullName>
    </submittedName>
</protein>
<proteinExistence type="predicted"/>
<evidence type="ECO:0000313" key="1">
    <source>
        <dbReference type="EMBL" id="KAK5703961.1"/>
    </source>
</evidence>
<dbReference type="PANTHER" id="PTHR42085:SF1">
    <property type="entry name" value="F-BOX DOMAIN-CONTAINING PROTEIN"/>
    <property type="match status" value="1"/>
</dbReference>